<feature type="signal peptide" evidence="1">
    <location>
        <begin position="1"/>
        <end position="21"/>
    </location>
</feature>
<organism evidence="2 3">
    <name type="scientific">Leptosia nina</name>
    <dbReference type="NCBI Taxonomy" id="320188"/>
    <lineage>
        <taxon>Eukaryota</taxon>
        <taxon>Metazoa</taxon>
        <taxon>Ecdysozoa</taxon>
        <taxon>Arthropoda</taxon>
        <taxon>Hexapoda</taxon>
        <taxon>Insecta</taxon>
        <taxon>Pterygota</taxon>
        <taxon>Neoptera</taxon>
        <taxon>Endopterygota</taxon>
        <taxon>Lepidoptera</taxon>
        <taxon>Glossata</taxon>
        <taxon>Ditrysia</taxon>
        <taxon>Papilionoidea</taxon>
        <taxon>Pieridae</taxon>
        <taxon>Pierinae</taxon>
        <taxon>Leptosia</taxon>
    </lineage>
</organism>
<gene>
    <name evidence="2" type="ORF">LNINA_LOCUS10329</name>
</gene>
<dbReference type="Proteomes" id="UP001497472">
    <property type="component" value="Unassembled WGS sequence"/>
</dbReference>
<accession>A0AAV1JQM7</accession>
<protein>
    <submittedName>
        <fullName evidence="2">Uncharacterized protein</fullName>
    </submittedName>
</protein>
<feature type="chain" id="PRO_5043382089" evidence="1">
    <location>
        <begin position="22"/>
        <end position="681"/>
    </location>
</feature>
<keyword evidence="3" id="KW-1185">Reference proteome</keyword>
<dbReference type="EMBL" id="CAVLEF010000122">
    <property type="protein sequence ID" value="CAK1551165.1"/>
    <property type="molecule type" value="Genomic_DNA"/>
</dbReference>
<dbReference type="AlphaFoldDB" id="A0AAV1JQM7"/>
<evidence type="ECO:0000313" key="3">
    <source>
        <dbReference type="Proteomes" id="UP001497472"/>
    </source>
</evidence>
<evidence type="ECO:0000256" key="1">
    <source>
        <dbReference type="SAM" id="SignalP"/>
    </source>
</evidence>
<evidence type="ECO:0000313" key="2">
    <source>
        <dbReference type="EMBL" id="CAK1551165.1"/>
    </source>
</evidence>
<reference evidence="2 3" key="1">
    <citation type="submission" date="2023-11" db="EMBL/GenBank/DDBJ databases">
        <authorList>
            <person name="Okamura Y."/>
        </authorList>
    </citation>
    <scope>NUCLEOTIDE SEQUENCE [LARGE SCALE GENOMIC DNA]</scope>
</reference>
<sequence length="681" mass="77808">MGDLLKLLFGTINILFHFVSAEFDSYEVKQLEITPIYDIILFNDIADVIKDFDNDLASQAQPSNESDSDENIEDLLMEYQQYLDKAHKQGLDYLQKVSTKNKVPLLRNERYTKKNPKANFDDYYRPFANSYQQKLLDLTSYRAGKKGSKLSYTTSRSNTQTDFTPELATKYDHKTKSNIQSGIKSSCYCKANEIPCNCACKQCIIQYDSTNSNLYQKGPQLFDNFLEPLLTIPRYQNSEDDLKIQVKVDVKLPKILERLVQAFSKKDNSFIHPADAFRRETAMSYLAPFHVPIPRELFSYNAYNTIPQMSKSVPVQKITIHRKKKSRNNNNKKHKKTTLNIPETVVDRNTTVKSNISSIVTNQNRTEIPLLVTNNVKDSSNSTIVDNTLKQDNNKSKEFIYLTLNISSDSENHTDDGRLENSIETEYFKTKDNYSTIVTNVREKREIIATNDSTSESLELSVKPLKVVNETHDKKFDKLLDDPALLYWSENKAPIPRNSSKNINSVIENIEKRKSKFNMSRENIRVNHSIALEKAIFGDVDWNDMDTVAPVFMSFVGKYVRGVLTFCSDTVCHSMKCGEKSCIHRKCDPINRYNNQGHCLGSNGTDSTAKMESIMNLPSNLAFEIVDILQDKMLGKMYGKMTICICLKCSTFVASKKTVVKSKCTSKELNTANECPINKQH</sequence>
<keyword evidence="1" id="KW-0732">Signal</keyword>
<name>A0AAV1JQM7_9NEOP</name>
<proteinExistence type="predicted"/>
<comment type="caution">
    <text evidence="2">The sequence shown here is derived from an EMBL/GenBank/DDBJ whole genome shotgun (WGS) entry which is preliminary data.</text>
</comment>